<evidence type="ECO:0000313" key="2">
    <source>
        <dbReference type="EMBL" id="KAL1197943.1"/>
    </source>
</evidence>
<feature type="region of interest" description="Disordered" evidence="1">
    <location>
        <begin position="39"/>
        <end position="100"/>
    </location>
</feature>
<proteinExistence type="predicted"/>
<comment type="caution">
    <text evidence="2">The sequence shown here is derived from an EMBL/GenBank/DDBJ whole genome shotgun (WGS) entry which is preliminary data.</text>
</comment>
<dbReference type="Proteomes" id="UP001558713">
    <property type="component" value="Unassembled WGS sequence"/>
</dbReference>
<dbReference type="PANTHER" id="PTHR35046">
    <property type="entry name" value="ZINC KNUCKLE (CCHC-TYPE) FAMILY PROTEIN"/>
    <property type="match status" value="1"/>
</dbReference>
<feature type="compositionally biased region" description="Basic and acidic residues" evidence="1">
    <location>
        <begin position="61"/>
        <end position="70"/>
    </location>
</feature>
<reference evidence="2 3" key="1">
    <citation type="submission" date="2024-04" db="EMBL/GenBank/DDBJ databases">
        <title>Genome assembly C_amara_ONT_v2.</title>
        <authorList>
            <person name="Yant L."/>
            <person name="Moore C."/>
            <person name="Slenker M."/>
        </authorList>
    </citation>
    <scope>NUCLEOTIDE SEQUENCE [LARGE SCALE GENOMIC DNA]</scope>
    <source>
        <tissue evidence="2">Leaf</tissue>
    </source>
</reference>
<feature type="compositionally biased region" description="Polar residues" evidence="1">
    <location>
        <begin position="44"/>
        <end position="60"/>
    </location>
</feature>
<evidence type="ECO:0008006" key="4">
    <source>
        <dbReference type="Google" id="ProtNLM"/>
    </source>
</evidence>
<organism evidence="2 3">
    <name type="scientific">Cardamine amara subsp. amara</name>
    <dbReference type="NCBI Taxonomy" id="228776"/>
    <lineage>
        <taxon>Eukaryota</taxon>
        <taxon>Viridiplantae</taxon>
        <taxon>Streptophyta</taxon>
        <taxon>Embryophyta</taxon>
        <taxon>Tracheophyta</taxon>
        <taxon>Spermatophyta</taxon>
        <taxon>Magnoliopsida</taxon>
        <taxon>eudicotyledons</taxon>
        <taxon>Gunneridae</taxon>
        <taxon>Pentapetalae</taxon>
        <taxon>rosids</taxon>
        <taxon>malvids</taxon>
        <taxon>Brassicales</taxon>
        <taxon>Brassicaceae</taxon>
        <taxon>Cardamineae</taxon>
        <taxon>Cardamine</taxon>
    </lineage>
</organism>
<keyword evidence="3" id="KW-1185">Reference proteome</keyword>
<dbReference type="EMBL" id="JBANAX010000680">
    <property type="protein sequence ID" value="KAL1197943.1"/>
    <property type="molecule type" value="Genomic_DNA"/>
</dbReference>
<evidence type="ECO:0000313" key="3">
    <source>
        <dbReference type="Proteomes" id="UP001558713"/>
    </source>
</evidence>
<protein>
    <recommendedName>
        <fullName evidence="4">Gag-pol polyprotein</fullName>
    </recommendedName>
</protein>
<sequence>MSKFLGGLQHDIQDRLEMQHYVDLQEMLHQAILIEQQLKRKSSTRPSNGAGNHYYSNGNYSREEKPRVHGDSSQSNTTRLEARPFPAKQSDKGKSEARTSSIKCYKCQGIRLYANKCTNKRVMVLKEDGQYESEEELADPKPKEEEVVELPAKEIYL</sequence>
<evidence type="ECO:0000256" key="1">
    <source>
        <dbReference type="SAM" id="MobiDB-lite"/>
    </source>
</evidence>
<dbReference type="AlphaFoldDB" id="A0ABD0ZTL1"/>
<dbReference type="PANTHER" id="PTHR35046:SF9">
    <property type="entry name" value="RNA-DIRECTED DNA POLYMERASE"/>
    <property type="match status" value="1"/>
</dbReference>
<name>A0ABD0ZTL1_CARAN</name>
<accession>A0ABD0ZTL1</accession>
<gene>
    <name evidence="2" type="ORF">V5N11_013631</name>
</gene>